<dbReference type="Pfam" id="PF00027">
    <property type="entry name" value="cNMP_binding"/>
    <property type="match status" value="1"/>
</dbReference>
<dbReference type="Proteomes" id="UP000295215">
    <property type="component" value="Unassembled WGS sequence"/>
</dbReference>
<dbReference type="AlphaFoldDB" id="A0A4R7EVM1"/>
<dbReference type="InterPro" id="IPR018490">
    <property type="entry name" value="cNMP-bd_dom_sf"/>
</dbReference>
<dbReference type="CDD" id="cd00038">
    <property type="entry name" value="CAP_ED"/>
    <property type="match status" value="1"/>
</dbReference>
<dbReference type="Gene3D" id="2.60.120.10">
    <property type="entry name" value="Jelly Rolls"/>
    <property type="match status" value="1"/>
</dbReference>
<reference evidence="2 3" key="1">
    <citation type="submission" date="2019-03" db="EMBL/GenBank/DDBJ databases">
        <title>Genomic Encyclopedia of Archaeal and Bacterial Type Strains, Phase II (KMG-II): from individual species to whole genera.</title>
        <authorList>
            <person name="Goeker M."/>
        </authorList>
    </citation>
    <scope>NUCLEOTIDE SEQUENCE [LARGE SCALE GENOMIC DNA]</scope>
    <source>
        <strain evidence="2 3">DSM 28213</strain>
    </source>
</reference>
<protein>
    <submittedName>
        <fullName evidence="2">CRP-like cAMP-binding protein</fullName>
    </submittedName>
</protein>
<name>A0A4R7EVM1_9FLAO</name>
<keyword evidence="3" id="KW-1185">Reference proteome</keyword>
<dbReference type="OrthoDB" id="1092431at2"/>
<sequence>MTYISRAVILITKVFDYKKSVAANLHSAQSQKCRIFDISLNQSLYHLIMTENNQNIIREFHSILAMKYTYVNHENWLKLQDISIVKNIGKNELIFRAGDYLNYGIFVVEGCLKLFYFDESGLERISTFTTKHEYMDNWNDIHRNRPLPYSISALTPSTIILYPLEKMVEIFKQEADLLQLCVDLSQQIIQKKQEHYTVLTLKTPLERYAYLLKHRNEWISDISVTNIAQYLNLSRETVSRVRNKIVKG</sequence>
<organism evidence="2 3">
    <name type="scientific">Myroides indicus</name>
    <dbReference type="NCBI Taxonomy" id="1323422"/>
    <lineage>
        <taxon>Bacteria</taxon>
        <taxon>Pseudomonadati</taxon>
        <taxon>Bacteroidota</taxon>
        <taxon>Flavobacteriia</taxon>
        <taxon>Flavobacteriales</taxon>
        <taxon>Flavobacteriaceae</taxon>
        <taxon>Myroides</taxon>
    </lineage>
</organism>
<feature type="domain" description="Cyclic nucleotide-binding" evidence="1">
    <location>
        <begin position="86"/>
        <end position="173"/>
    </location>
</feature>
<evidence type="ECO:0000313" key="3">
    <source>
        <dbReference type="Proteomes" id="UP000295215"/>
    </source>
</evidence>
<dbReference type="EMBL" id="SOAG01000016">
    <property type="protein sequence ID" value="TDS57231.1"/>
    <property type="molecule type" value="Genomic_DNA"/>
</dbReference>
<comment type="caution">
    <text evidence="2">The sequence shown here is derived from an EMBL/GenBank/DDBJ whole genome shotgun (WGS) entry which is preliminary data.</text>
</comment>
<dbReference type="InterPro" id="IPR014710">
    <property type="entry name" value="RmlC-like_jellyroll"/>
</dbReference>
<dbReference type="SUPFAM" id="SSF51206">
    <property type="entry name" value="cAMP-binding domain-like"/>
    <property type="match status" value="1"/>
</dbReference>
<proteinExistence type="predicted"/>
<evidence type="ECO:0000259" key="1">
    <source>
        <dbReference type="Pfam" id="PF00027"/>
    </source>
</evidence>
<evidence type="ECO:0000313" key="2">
    <source>
        <dbReference type="EMBL" id="TDS57231.1"/>
    </source>
</evidence>
<accession>A0A4R7EVM1</accession>
<dbReference type="InterPro" id="IPR000595">
    <property type="entry name" value="cNMP-bd_dom"/>
</dbReference>
<gene>
    <name evidence="2" type="ORF">C8P70_11644</name>
</gene>